<dbReference type="EMBL" id="JBHTNH010000026">
    <property type="protein sequence ID" value="MFD1362431.1"/>
    <property type="molecule type" value="Genomic_DNA"/>
</dbReference>
<evidence type="ECO:0000256" key="1">
    <source>
        <dbReference type="ARBA" id="ARBA00004651"/>
    </source>
</evidence>
<dbReference type="PANTHER" id="PTHR32243">
    <property type="entry name" value="MALTOSE TRANSPORT SYSTEM PERMEASE-RELATED"/>
    <property type="match status" value="1"/>
</dbReference>
<dbReference type="InterPro" id="IPR050901">
    <property type="entry name" value="BP-dep_ABC_trans_perm"/>
</dbReference>
<dbReference type="RefSeq" id="WP_382400975.1">
    <property type="nucleotide sequence ID" value="NZ_JBHTNH010000026.1"/>
</dbReference>
<comment type="similarity">
    <text evidence="7">Belongs to the binding-protein-dependent transport system permease family.</text>
</comment>
<dbReference type="PROSITE" id="PS50928">
    <property type="entry name" value="ABC_TM1"/>
    <property type="match status" value="1"/>
</dbReference>
<evidence type="ECO:0000313" key="10">
    <source>
        <dbReference type="Proteomes" id="UP001597178"/>
    </source>
</evidence>
<keyword evidence="3" id="KW-1003">Cell membrane</keyword>
<evidence type="ECO:0000256" key="4">
    <source>
        <dbReference type="ARBA" id="ARBA00022692"/>
    </source>
</evidence>
<evidence type="ECO:0000259" key="8">
    <source>
        <dbReference type="PROSITE" id="PS50928"/>
    </source>
</evidence>
<keyword evidence="10" id="KW-1185">Reference proteome</keyword>
<dbReference type="Pfam" id="PF00528">
    <property type="entry name" value="BPD_transp_1"/>
    <property type="match status" value="1"/>
</dbReference>
<evidence type="ECO:0000256" key="3">
    <source>
        <dbReference type="ARBA" id="ARBA00022475"/>
    </source>
</evidence>
<sequence>MSKNRPLKIIQYIFAVIITAFTLGPFVWMFITSISHTQDLKEVPLQWIPENITWQRYADIFLNHGNEMAETFRVAMFNTVQVAIAVTILSLVVGGVAAYAFARLKFRFRKNMIYLFLFTYMIPPVVIVIPLYLLFSNLNMLNMKLTLILLDATFIIPFVVWIMQSYFSSISNDFEEAAAIDGCNRFQTLWHIIVPIARPGFIATGIMAFLMAWEEFFYALIFTSNLEAKTISVAIAEFSGRHLTDFGMTATGGIIASIPPVIIAIIFQRYLITGMSGGGVKE</sequence>
<dbReference type="Gene3D" id="1.10.3720.10">
    <property type="entry name" value="MetI-like"/>
    <property type="match status" value="1"/>
</dbReference>
<name>A0ABW3ZVJ4_9BACI</name>
<organism evidence="9 10">
    <name type="scientific">Lentibacillus salinarum</name>
    <dbReference type="NCBI Taxonomy" id="446820"/>
    <lineage>
        <taxon>Bacteria</taxon>
        <taxon>Bacillati</taxon>
        <taxon>Bacillota</taxon>
        <taxon>Bacilli</taxon>
        <taxon>Bacillales</taxon>
        <taxon>Bacillaceae</taxon>
        <taxon>Lentibacillus</taxon>
    </lineage>
</organism>
<evidence type="ECO:0000256" key="2">
    <source>
        <dbReference type="ARBA" id="ARBA00022448"/>
    </source>
</evidence>
<feature type="transmembrane region" description="Helical" evidence="7">
    <location>
        <begin position="12"/>
        <end position="31"/>
    </location>
</feature>
<accession>A0ABW3ZVJ4</accession>
<feature type="transmembrane region" description="Helical" evidence="7">
    <location>
        <begin position="113"/>
        <end position="135"/>
    </location>
</feature>
<dbReference type="Proteomes" id="UP001597178">
    <property type="component" value="Unassembled WGS sequence"/>
</dbReference>
<keyword evidence="4 7" id="KW-0812">Transmembrane</keyword>
<gene>
    <name evidence="9" type="ORF">ACFQ4A_12260</name>
</gene>
<proteinExistence type="inferred from homology"/>
<evidence type="ECO:0000313" key="9">
    <source>
        <dbReference type="EMBL" id="MFD1362431.1"/>
    </source>
</evidence>
<evidence type="ECO:0000256" key="6">
    <source>
        <dbReference type="ARBA" id="ARBA00023136"/>
    </source>
</evidence>
<dbReference type="InterPro" id="IPR035906">
    <property type="entry name" value="MetI-like_sf"/>
</dbReference>
<reference evidence="10" key="1">
    <citation type="journal article" date="2019" name="Int. J. Syst. Evol. Microbiol.">
        <title>The Global Catalogue of Microorganisms (GCM) 10K type strain sequencing project: providing services to taxonomists for standard genome sequencing and annotation.</title>
        <authorList>
            <consortium name="The Broad Institute Genomics Platform"/>
            <consortium name="The Broad Institute Genome Sequencing Center for Infectious Disease"/>
            <person name="Wu L."/>
            <person name="Ma J."/>
        </authorList>
    </citation>
    <scope>NUCLEOTIDE SEQUENCE [LARGE SCALE GENOMIC DNA]</scope>
    <source>
        <strain evidence="10">CCUG 54822</strain>
    </source>
</reference>
<evidence type="ECO:0000256" key="5">
    <source>
        <dbReference type="ARBA" id="ARBA00022989"/>
    </source>
</evidence>
<dbReference type="PANTHER" id="PTHR32243:SF18">
    <property type="entry name" value="INNER MEMBRANE ABC TRANSPORTER PERMEASE PROTEIN YCJP"/>
    <property type="match status" value="1"/>
</dbReference>
<comment type="subcellular location">
    <subcellularLocation>
        <location evidence="1 7">Cell membrane</location>
        <topology evidence="1 7">Multi-pass membrane protein</topology>
    </subcellularLocation>
</comment>
<feature type="transmembrane region" description="Helical" evidence="7">
    <location>
        <begin position="80"/>
        <end position="101"/>
    </location>
</feature>
<keyword evidence="6 7" id="KW-0472">Membrane</keyword>
<feature type="transmembrane region" description="Helical" evidence="7">
    <location>
        <begin position="147"/>
        <end position="167"/>
    </location>
</feature>
<dbReference type="CDD" id="cd06261">
    <property type="entry name" value="TM_PBP2"/>
    <property type="match status" value="1"/>
</dbReference>
<keyword evidence="5 7" id="KW-1133">Transmembrane helix</keyword>
<keyword evidence="2 7" id="KW-0813">Transport</keyword>
<dbReference type="SUPFAM" id="SSF161098">
    <property type="entry name" value="MetI-like"/>
    <property type="match status" value="1"/>
</dbReference>
<protein>
    <submittedName>
        <fullName evidence="9">Carbohydrate ABC transporter permease</fullName>
    </submittedName>
</protein>
<feature type="transmembrane region" description="Helical" evidence="7">
    <location>
        <begin position="188"/>
        <end position="213"/>
    </location>
</feature>
<feature type="transmembrane region" description="Helical" evidence="7">
    <location>
        <begin position="246"/>
        <end position="267"/>
    </location>
</feature>
<evidence type="ECO:0000256" key="7">
    <source>
        <dbReference type="RuleBase" id="RU363032"/>
    </source>
</evidence>
<dbReference type="InterPro" id="IPR000515">
    <property type="entry name" value="MetI-like"/>
</dbReference>
<feature type="domain" description="ABC transmembrane type-1" evidence="8">
    <location>
        <begin position="76"/>
        <end position="267"/>
    </location>
</feature>
<comment type="caution">
    <text evidence="9">The sequence shown here is derived from an EMBL/GenBank/DDBJ whole genome shotgun (WGS) entry which is preliminary data.</text>
</comment>